<dbReference type="AlphaFoldDB" id="A0A553P8D6"/>
<feature type="compositionally biased region" description="Low complexity" evidence="1">
    <location>
        <begin position="256"/>
        <end position="269"/>
    </location>
</feature>
<evidence type="ECO:0000313" key="4">
    <source>
        <dbReference type="Proteomes" id="UP000318571"/>
    </source>
</evidence>
<gene>
    <name evidence="3" type="ORF">TCAL_05553</name>
</gene>
<evidence type="ECO:0000313" key="3">
    <source>
        <dbReference type="EMBL" id="TRY73952.1"/>
    </source>
</evidence>
<feature type="signal peptide" evidence="2">
    <location>
        <begin position="1"/>
        <end position="19"/>
    </location>
</feature>
<feature type="compositionally biased region" description="Polar residues" evidence="1">
    <location>
        <begin position="217"/>
        <end position="232"/>
    </location>
</feature>
<comment type="caution">
    <text evidence="3">The sequence shown here is derived from an EMBL/GenBank/DDBJ whole genome shotgun (WGS) entry which is preliminary data.</text>
</comment>
<sequence>MGKCGWPFLILKCFGFTSGAKPESRMVQVRTHGRFLWRKVLVYLHSMIRIRRQRCGFRRGFQTRSSALSQRGNAFGCFRTRRRHRHHRRKIRFRPHFDSGNALADTPDSDNPPFVTIPLKHKIIRDWNILKWRFRGMRRFANRIYPTYPRHLTTPEANAIYNIRLQIGDRTILSANEARRTKRRLERNLRCKINFDLSEGDIVLSCFDQLPQTICSQSGNPSLSMKRSSSVSDEARTRIQRLKNRPRRRSSIQSLPARPRTPSAPSRPASLDKIAIVRRAAEPITQVISPNVLVNFDENFDDDDSSEEEESLPTFDEGMTLFIPPIIVITSPA</sequence>
<feature type="compositionally biased region" description="Basic residues" evidence="1">
    <location>
        <begin position="238"/>
        <end position="250"/>
    </location>
</feature>
<keyword evidence="4" id="KW-1185">Reference proteome</keyword>
<accession>A0A553P8D6</accession>
<keyword evidence="2" id="KW-0732">Signal</keyword>
<evidence type="ECO:0000256" key="2">
    <source>
        <dbReference type="SAM" id="SignalP"/>
    </source>
</evidence>
<evidence type="ECO:0000256" key="1">
    <source>
        <dbReference type="SAM" id="MobiDB-lite"/>
    </source>
</evidence>
<feature type="chain" id="PRO_5021731780" evidence="2">
    <location>
        <begin position="20"/>
        <end position="333"/>
    </location>
</feature>
<reference evidence="3 4" key="1">
    <citation type="journal article" date="2018" name="Nat. Ecol. Evol.">
        <title>Genomic signatures of mitonuclear coevolution across populations of Tigriopus californicus.</title>
        <authorList>
            <person name="Barreto F.S."/>
            <person name="Watson E.T."/>
            <person name="Lima T.G."/>
            <person name="Willett C.S."/>
            <person name="Edmands S."/>
            <person name="Li W."/>
            <person name="Burton R.S."/>
        </authorList>
    </citation>
    <scope>NUCLEOTIDE SEQUENCE [LARGE SCALE GENOMIC DNA]</scope>
    <source>
        <strain evidence="3 4">San Diego</strain>
    </source>
</reference>
<name>A0A553P8D6_TIGCA</name>
<proteinExistence type="predicted"/>
<organism evidence="3 4">
    <name type="scientific">Tigriopus californicus</name>
    <name type="common">Marine copepod</name>
    <dbReference type="NCBI Taxonomy" id="6832"/>
    <lineage>
        <taxon>Eukaryota</taxon>
        <taxon>Metazoa</taxon>
        <taxon>Ecdysozoa</taxon>
        <taxon>Arthropoda</taxon>
        <taxon>Crustacea</taxon>
        <taxon>Multicrustacea</taxon>
        <taxon>Hexanauplia</taxon>
        <taxon>Copepoda</taxon>
        <taxon>Harpacticoida</taxon>
        <taxon>Harpacticidae</taxon>
        <taxon>Tigriopus</taxon>
    </lineage>
</organism>
<dbReference type="Proteomes" id="UP000318571">
    <property type="component" value="Chromosome 3"/>
</dbReference>
<dbReference type="EMBL" id="VCGU01000007">
    <property type="protein sequence ID" value="TRY73952.1"/>
    <property type="molecule type" value="Genomic_DNA"/>
</dbReference>
<protein>
    <submittedName>
        <fullName evidence="3">Uncharacterized protein</fullName>
    </submittedName>
</protein>
<feature type="region of interest" description="Disordered" evidence="1">
    <location>
        <begin position="217"/>
        <end position="270"/>
    </location>
</feature>